<sequence length="93" mass="10912">MRLTTLCIDGPGQCALPTRPSHGTWKKKQPMNNLKGDKMEEIKKWKPKNTLTKEFTKEWESFKRNINSFPFFSAMILFTSLFLALILKIIEMF</sequence>
<evidence type="ECO:0000313" key="2">
    <source>
        <dbReference type="EMBL" id="SVC35245.1"/>
    </source>
</evidence>
<evidence type="ECO:0000256" key="1">
    <source>
        <dbReference type="SAM" id="Phobius"/>
    </source>
</evidence>
<protein>
    <submittedName>
        <fullName evidence="2">Uncharacterized protein</fullName>
    </submittedName>
</protein>
<proteinExistence type="predicted"/>
<keyword evidence="1" id="KW-0472">Membrane</keyword>
<reference evidence="2" key="1">
    <citation type="submission" date="2018-05" db="EMBL/GenBank/DDBJ databases">
        <authorList>
            <person name="Lanie J.A."/>
            <person name="Ng W.-L."/>
            <person name="Kazmierczak K.M."/>
            <person name="Andrzejewski T.M."/>
            <person name="Davidsen T.M."/>
            <person name="Wayne K.J."/>
            <person name="Tettelin H."/>
            <person name="Glass J.I."/>
            <person name="Rusch D."/>
            <person name="Podicherti R."/>
            <person name="Tsui H.-C.T."/>
            <person name="Winkler M.E."/>
        </authorList>
    </citation>
    <scope>NUCLEOTIDE SEQUENCE</scope>
</reference>
<keyword evidence="1" id="KW-1133">Transmembrane helix</keyword>
<dbReference type="AlphaFoldDB" id="A0A382LHB7"/>
<keyword evidence="1" id="KW-0812">Transmembrane</keyword>
<name>A0A382LHB7_9ZZZZ</name>
<dbReference type="EMBL" id="UINC01086616">
    <property type="protein sequence ID" value="SVC35245.1"/>
    <property type="molecule type" value="Genomic_DNA"/>
</dbReference>
<feature type="transmembrane region" description="Helical" evidence="1">
    <location>
        <begin position="69"/>
        <end position="90"/>
    </location>
</feature>
<gene>
    <name evidence="2" type="ORF">METZ01_LOCUS288099</name>
</gene>
<accession>A0A382LHB7</accession>
<organism evidence="2">
    <name type="scientific">marine metagenome</name>
    <dbReference type="NCBI Taxonomy" id="408172"/>
    <lineage>
        <taxon>unclassified sequences</taxon>
        <taxon>metagenomes</taxon>
        <taxon>ecological metagenomes</taxon>
    </lineage>
</organism>